<dbReference type="Proteomes" id="UP000257039">
    <property type="component" value="Unassembled WGS sequence"/>
</dbReference>
<sequence>MKKQLASFVVIAVALLSASTVQAGIIRNGGFESADIDDGWYYDANPEPVAAVKDVISQDGRHYKAAEGAYMASLPTSSALLNNMLTWHAGDKLQFKWLITDANVAATFLMLDNGISVSERLDLTGEIGKWHTFTYTFDSDGTPFNQAFGYQGFGMPGKGQLLIDEVQLLTASVVSEPLSLGLMLSVLLVWCPQRKKACMQ</sequence>
<accession>A0A4P9VNT5</accession>
<comment type="caution">
    <text evidence="3">The sequence shown here is derived from an EMBL/GenBank/DDBJ whole genome shotgun (WGS) entry which is preliminary data.</text>
</comment>
<evidence type="ECO:0000256" key="1">
    <source>
        <dbReference type="SAM" id="Phobius"/>
    </source>
</evidence>
<feature type="signal peptide" evidence="2">
    <location>
        <begin position="1"/>
        <end position="23"/>
    </location>
</feature>
<proteinExistence type="predicted"/>
<dbReference type="EMBL" id="NDXW01000001">
    <property type="protein sequence ID" value="RDH44064.1"/>
    <property type="molecule type" value="Genomic_DNA"/>
</dbReference>
<feature type="chain" id="PRO_5020953433" description="PEP-CTERM sorting domain-containing protein" evidence="2">
    <location>
        <begin position="24"/>
        <end position="200"/>
    </location>
</feature>
<keyword evidence="2" id="KW-0732">Signal</keyword>
<keyword evidence="1" id="KW-1133">Transmembrane helix</keyword>
<dbReference type="AlphaFoldDB" id="A0A4P9VNT5"/>
<reference evidence="3 4" key="1">
    <citation type="submission" date="2017-04" db="EMBL/GenBank/DDBJ databases">
        <title>Draft genome sequence of Zooshikella ganghwensis VG4 isolated from Red Sea sediments.</title>
        <authorList>
            <person name="Rehman Z."/>
            <person name="Alam I."/>
            <person name="Kamau A."/>
            <person name="Bajic V."/>
            <person name="Leiknes T."/>
        </authorList>
    </citation>
    <scope>NUCLEOTIDE SEQUENCE [LARGE SCALE GENOMIC DNA]</scope>
    <source>
        <strain evidence="3 4">VG4</strain>
    </source>
</reference>
<gene>
    <name evidence="3" type="ORF">B9G39_11735</name>
</gene>
<evidence type="ECO:0000256" key="2">
    <source>
        <dbReference type="SAM" id="SignalP"/>
    </source>
</evidence>
<dbReference type="RefSeq" id="WP_094787280.1">
    <property type="nucleotide sequence ID" value="NZ_JAEVHG010000019.1"/>
</dbReference>
<keyword evidence="1" id="KW-0812">Transmembrane</keyword>
<protein>
    <recommendedName>
        <fullName evidence="5">PEP-CTERM sorting domain-containing protein</fullName>
    </recommendedName>
</protein>
<organism evidence="3 4">
    <name type="scientific">Zooshikella ganghwensis</name>
    <dbReference type="NCBI Taxonomy" id="202772"/>
    <lineage>
        <taxon>Bacteria</taxon>
        <taxon>Pseudomonadati</taxon>
        <taxon>Pseudomonadota</taxon>
        <taxon>Gammaproteobacteria</taxon>
        <taxon>Oceanospirillales</taxon>
        <taxon>Zooshikellaceae</taxon>
        <taxon>Zooshikella</taxon>
    </lineage>
</organism>
<evidence type="ECO:0000313" key="3">
    <source>
        <dbReference type="EMBL" id="RDH44064.1"/>
    </source>
</evidence>
<keyword evidence="4" id="KW-1185">Reference proteome</keyword>
<dbReference type="Gene3D" id="2.60.120.260">
    <property type="entry name" value="Galactose-binding domain-like"/>
    <property type="match status" value="1"/>
</dbReference>
<name>A0A4P9VNT5_9GAMM</name>
<feature type="transmembrane region" description="Helical" evidence="1">
    <location>
        <begin position="168"/>
        <end position="191"/>
    </location>
</feature>
<evidence type="ECO:0008006" key="5">
    <source>
        <dbReference type="Google" id="ProtNLM"/>
    </source>
</evidence>
<evidence type="ECO:0000313" key="4">
    <source>
        <dbReference type="Proteomes" id="UP000257039"/>
    </source>
</evidence>
<keyword evidence="1" id="KW-0472">Membrane</keyword>